<dbReference type="KEGG" id="glz:GLAREA_11507"/>
<dbReference type="eggNOG" id="ENOG502SYD7">
    <property type="taxonomic scope" value="Eukaryota"/>
</dbReference>
<accession>S3CYM2</accession>
<dbReference type="RefSeq" id="XP_008087841.1">
    <property type="nucleotide sequence ID" value="XM_008089650.1"/>
</dbReference>
<dbReference type="GeneID" id="19470548"/>
<proteinExistence type="predicted"/>
<dbReference type="Proteomes" id="UP000016922">
    <property type="component" value="Unassembled WGS sequence"/>
</dbReference>
<organism evidence="1 2">
    <name type="scientific">Glarea lozoyensis (strain ATCC 20868 / MF5171)</name>
    <dbReference type="NCBI Taxonomy" id="1116229"/>
    <lineage>
        <taxon>Eukaryota</taxon>
        <taxon>Fungi</taxon>
        <taxon>Dikarya</taxon>
        <taxon>Ascomycota</taxon>
        <taxon>Pezizomycotina</taxon>
        <taxon>Leotiomycetes</taxon>
        <taxon>Helotiales</taxon>
        <taxon>Helotiaceae</taxon>
        <taxon>Glarea</taxon>
    </lineage>
</organism>
<gene>
    <name evidence="1" type="ORF">GLAREA_11507</name>
</gene>
<evidence type="ECO:0000313" key="1">
    <source>
        <dbReference type="EMBL" id="EPE24926.1"/>
    </source>
</evidence>
<evidence type="ECO:0008006" key="3">
    <source>
        <dbReference type="Google" id="ProtNLM"/>
    </source>
</evidence>
<keyword evidence="2" id="KW-1185">Reference proteome</keyword>
<name>S3CYM2_GLAL2</name>
<dbReference type="EMBL" id="KE145372">
    <property type="protein sequence ID" value="EPE24926.1"/>
    <property type="molecule type" value="Genomic_DNA"/>
</dbReference>
<evidence type="ECO:0000313" key="2">
    <source>
        <dbReference type="Proteomes" id="UP000016922"/>
    </source>
</evidence>
<dbReference type="OMA" id="MRKGKWC"/>
<dbReference type="CDD" id="cd09917">
    <property type="entry name" value="F-box_SF"/>
    <property type="match status" value="1"/>
</dbReference>
<reference evidence="1 2" key="1">
    <citation type="journal article" date="2013" name="BMC Genomics">
        <title>Genomics-driven discovery of the pneumocandin biosynthetic gene cluster in the fungus Glarea lozoyensis.</title>
        <authorList>
            <person name="Chen L."/>
            <person name="Yue Q."/>
            <person name="Zhang X."/>
            <person name="Xiang M."/>
            <person name="Wang C."/>
            <person name="Li S."/>
            <person name="Che Y."/>
            <person name="Ortiz-Lopez F.J."/>
            <person name="Bills G.F."/>
            <person name="Liu X."/>
            <person name="An Z."/>
        </authorList>
    </citation>
    <scope>NUCLEOTIDE SEQUENCE [LARGE SCALE GENOMIC DNA]</scope>
    <source>
        <strain evidence="2">ATCC 20868 / MF5171</strain>
    </source>
</reference>
<protein>
    <recommendedName>
        <fullName evidence="3">F-box domain-containing protein</fullName>
    </recommendedName>
</protein>
<dbReference type="HOGENOM" id="CLU_103015_0_0_1"/>
<dbReference type="OrthoDB" id="3560939at2759"/>
<dbReference type="AlphaFoldDB" id="S3CYM2"/>
<sequence length="228" mass="26331">MASRESTSRAPSIFAISTELFHGITSNLNVLDIHSLRLTCHHFHAVIPPVPPPTHSDLLNAETIHFLACVGCKRLRRSAKFSTKMVKKHKRPGGRQARSRFCIECGRRPLPGTHRYMLGQRWEEGVVPYVRCIRCTEIDIAPDDKIVKLCLSCHQQNLERKRAAEEQDRLWKEVNDQKQRRLLREERRRNWIHSGRAQSEFSSHDPASEQYSESIDWGFGIDMNSAHS</sequence>